<accession>A0ABN0TII3</accession>
<evidence type="ECO:0000313" key="3">
    <source>
        <dbReference type="Proteomes" id="UP001500967"/>
    </source>
</evidence>
<name>A0ABN0TII3_9ACTN</name>
<feature type="region of interest" description="Disordered" evidence="1">
    <location>
        <begin position="34"/>
        <end position="60"/>
    </location>
</feature>
<dbReference type="EMBL" id="BAAAGX010000003">
    <property type="protein sequence ID" value="GAA0222499.1"/>
    <property type="molecule type" value="Genomic_DNA"/>
</dbReference>
<sequence>MAGAREGVVQRRSARHDGSLHAVRARFGSTVSSSGPSLEIGTDAGHARRVTGGTGEKNGDHVFRQRSRVIALVAAVVGALAALTPSAAVGDQPPPSDTSTPSTFAWGAAVIDLPWTAAALPDGATCPGGRIAFTANGGNPQSGAATAGDHRYTITLVETVDVSADDAREAIVKLGCYDDAKGVSSEFYYLYYWHDDRPEVRDYITATRNFAGGRHLVKLVDGQLGSISLKQTDSTEPRTYSRTFTWTADGLVPDAPFAPFPAIDTAPA</sequence>
<proteinExistence type="predicted"/>
<gene>
    <name evidence="2" type="ORF">GCM10009539_04640</name>
</gene>
<evidence type="ECO:0000256" key="1">
    <source>
        <dbReference type="SAM" id="MobiDB-lite"/>
    </source>
</evidence>
<organism evidence="2 3">
    <name type="scientific">Cryptosporangium japonicum</name>
    <dbReference type="NCBI Taxonomy" id="80872"/>
    <lineage>
        <taxon>Bacteria</taxon>
        <taxon>Bacillati</taxon>
        <taxon>Actinomycetota</taxon>
        <taxon>Actinomycetes</taxon>
        <taxon>Cryptosporangiales</taxon>
        <taxon>Cryptosporangiaceae</taxon>
        <taxon>Cryptosporangium</taxon>
    </lineage>
</organism>
<reference evidence="2 3" key="1">
    <citation type="journal article" date="2019" name="Int. J. Syst. Evol. Microbiol.">
        <title>The Global Catalogue of Microorganisms (GCM) 10K type strain sequencing project: providing services to taxonomists for standard genome sequencing and annotation.</title>
        <authorList>
            <consortium name="The Broad Institute Genomics Platform"/>
            <consortium name="The Broad Institute Genome Sequencing Center for Infectious Disease"/>
            <person name="Wu L."/>
            <person name="Ma J."/>
        </authorList>
    </citation>
    <scope>NUCLEOTIDE SEQUENCE [LARGE SCALE GENOMIC DNA]</scope>
    <source>
        <strain evidence="2 3">JCM 10425</strain>
    </source>
</reference>
<comment type="caution">
    <text evidence="2">The sequence shown here is derived from an EMBL/GenBank/DDBJ whole genome shotgun (WGS) entry which is preliminary data.</text>
</comment>
<dbReference type="Proteomes" id="UP001500967">
    <property type="component" value="Unassembled WGS sequence"/>
</dbReference>
<keyword evidence="3" id="KW-1185">Reference proteome</keyword>
<evidence type="ECO:0000313" key="2">
    <source>
        <dbReference type="EMBL" id="GAA0222499.1"/>
    </source>
</evidence>
<protein>
    <submittedName>
        <fullName evidence="2">Uncharacterized protein</fullName>
    </submittedName>
</protein>